<dbReference type="InterPro" id="IPR036689">
    <property type="entry name" value="ESAT-6-like_sf"/>
</dbReference>
<gene>
    <name evidence="3" type="ORF">F4553_001988</name>
</gene>
<dbReference type="RefSeq" id="WP_184834669.1">
    <property type="nucleotide sequence ID" value="NZ_JACHMN010000002.1"/>
</dbReference>
<proteinExistence type="inferred from homology"/>
<evidence type="ECO:0000256" key="2">
    <source>
        <dbReference type="SAM" id="MobiDB-lite"/>
    </source>
</evidence>
<comment type="similarity">
    <text evidence="1">Belongs to the WXG100 family.</text>
</comment>
<evidence type="ECO:0000313" key="4">
    <source>
        <dbReference type="Proteomes" id="UP000587527"/>
    </source>
</evidence>
<dbReference type="SUPFAM" id="SSF140453">
    <property type="entry name" value="EsxAB dimer-like"/>
    <property type="match status" value="1"/>
</dbReference>
<dbReference type="Proteomes" id="UP000587527">
    <property type="component" value="Unassembled WGS sequence"/>
</dbReference>
<dbReference type="Pfam" id="PF06013">
    <property type="entry name" value="WXG100"/>
    <property type="match status" value="1"/>
</dbReference>
<feature type="region of interest" description="Disordered" evidence="2">
    <location>
        <begin position="1"/>
        <end position="22"/>
    </location>
</feature>
<comment type="caution">
    <text evidence="3">The sequence shown here is derived from an EMBL/GenBank/DDBJ whole genome shotgun (WGS) entry which is preliminary data.</text>
</comment>
<dbReference type="InterPro" id="IPR010310">
    <property type="entry name" value="T7SS_ESAT-6-like"/>
</dbReference>
<dbReference type="EMBL" id="JACHMN010000002">
    <property type="protein sequence ID" value="MBB5868609.1"/>
    <property type="molecule type" value="Genomic_DNA"/>
</dbReference>
<organism evidence="3 4">
    <name type="scientific">Allocatelliglobosispora scoriae</name>
    <dbReference type="NCBI Taxonomy" id="643052"/>
    <lineage>
        <taxon>Bacteria</taxon>
        <taxon>Bacillati</taxon>
        <taxon>Actinomycetota</taxon>
        <taxon>Actinomycetes</taxon>
        <taxon>Micromonosporales</taxon>
        <taxon>Micromonosporaceae</taxon>
        <taxon>Allocatelliglobosispora</taxon>
    </lineage>
</organism>
<sequence>MSMIDVESAELRQQSDAVNRGAATVDETVQQLTGQVRDLSGRWRGSAAESFQSLWDEWQRSATQLHEAMTGIGDFLRQAADTYENAEDSIKSSSGR</sequence>
<reference evidence="3 4" key="1">
    <citation type="submission" date="2020-08" db="EMBL/GenBank/DDBJ databases">
        <title>Sequencing the genomes of 1000 actinobacteria strains.</title>
        <authorList>
            <person name="Klenk H.-P."/>
        </authorList>
    </citation>
    <scope>NUCLEOTIDE SEQUENCE [LARGE SCALE GENOMIC DNA]</scope>
    <source>
        <strain evidence="3 4">DSM 45362</strain>
    </source>
</reference>
<keyword evidence="4" id="KW-1185">Reference proteome</keyword>
<dbReference type="Gene3D" id="1.10.287.1060">
    <property type="entry name" value="ESAT-6-like"/>
    <property type="match status" value="1"/>
</dbReference>
<evidence type="ECO:0000313" key="3">
    <source>
        <dbReference type="EMBL" id="MBB5868609.1"/>
    </source>
</evidence>
<dbReference type="AlphaFoldDB" id="A0A841BN43"/>
<dbReference type="NCBIfam" id="TIGR03930">
    <property type="entry name" value="WXG100_ESAT6"/>
    <property type="match status" value="1"/>
</dbReference>
<protein>
    <recommendedName>
        <fullName evidence="1">ESAT-6-like protein</fullName>
    </recommendedName>
</protein>
<accession>A0A841BN43</accession>
<name>A0A841BN43_9ACTN</name>
<evidence type="ECO:0000256" key="1">
    <source>
        <dbReference type="RuleBase" id="RU362001"/>
    </source>
</evidence>